<name>A0A1W9ZXQ6_9MYCO</name>
<keyword evidence="4" id="KW-1185">Reference proteome</keyword>
<protein>
    <submittedName>
        <fullName evidence="3">Anti-sigma regulatory factor</fullName>
    </submittedName>
</protein>
<evidence type="ECO:0000256" key="1">
    <source>
        <dbReference type="ARBA" id="ARBA00022527"/>
    </source>
</evidence>
<keyword evidence="1" id="KW-0418">Kinase</keyword>
<evidence type="ECO:0000313" key="4">
    <source>
        <dbReference type="Proteomes" id="UP000192448"/>
    </source>
</evidence>
<feature type="domain" description="Histidine kinase/HSP90-like ATPase" evidence="2">
    <location>
        <begin position="16"/>
        <end position="136"/>
    </location>
</feature>
<comment type="caution">
    <text evidence="3">The sequence shown here is derived from an EMBL/GenBank/DDBJ whole genome shotgun (WGS) entry which is preliminary data.</text>
</comment>
<accession>A0A1W9ZXQ6</accession>
<dbReference type="STRING" id="1927124.BST13_36300"/>
<dbReference type="SUPFAM" id="SSF55874">
    <property type="entry name" value="ATPase domain of HSP90 chaperone/DNA topoisomerase II/histidine kinase"/>
    <property type="match status" value="1"/>
</dbReference>
<dbReference type="PANTHER" id="PTHR35526:SF3">
    <property type="entry name" value="ANTI-SIGMA-F FACTOR RSBW"/>
    <property type="match status" value="1"/>
</dbReference>
<dbReference type="OrthoDB" id="5184914at2"/>
<dbReference type="RefSeq" id="WP_083170796.1">
    <property type="nucleotide sequence ID" value="NZ_MVHF01000068.1"/>
</dbReference>
<gene>
    <name evidence="3" type="ORF">BST13_36300</name>
</gene>
<dbReference type="InterPro" id="IPR003594">
    <property type="entry name" value="HATPase_dom"/>
</dbReference>
<organism evidence="3 4">
    <name type="scientific">Mycobacterium aquaticum</name>
    <dbReference type="NCBI Taxonomy" id="1927124"/>
    <lineage>
        <taxon>Bacteria</taxon>
        <taxon>Bacillati</taxon>
        <taxon>Actinomycetota</taxon>
        <taxon>Actinomycetes</taxon>
        <taxon>Mycobacteriales</taxon>
        <taxon>Mycobacteriaceae</taxon>
        <taxon>Mycobacterium</taxon>
    </lineage>
</organism>
<evidence type="ECO:0000259" key="2">
    <source>
        <dbReference type="Pfam" id="PF13581"/>
    </source>
</evidence>
<dbReference type="Gene3D" id="3.30.565.10">
    <property type="entry name" value="Histidine kinase-like ATPase, C-terminal domain"/>
    <property type="match status" value="1"/>
</dbReference>
<dbReference type="AlphaFoldDB" id="A0A1W9ZXQ6"/>
<dbReference type="Proteomes" id="UP000192448">
    <property type="component" value="Unassembled WGS sequence"/>
</dbReference>
<dbReference type="Pfam" id="PF13581">
    <property type="entry name" value="HATPase_c_2"/>
    <property type="match status" value="1"/>
</dbReference>
<dbReference type="PANTHER" id="PTHR35526">
    <property type="entry name" value="ANTI-SIGMA-F FACTOR RSBW-RELATED"/>
    <property type="match status" value="1"/>
</dbReference>
<reference evidence="3 4" key="1">
    <citation type="submission" date="2017-02" db="EMBL/GenBank/DDBJ databases">
        <title>The new phylogeny of genus Mycobacterium.</title>
        <authorList>
            <person name="Tortoli E."/>
            <person name="Trovato A."/>
            <person name="Cirillo D.M."/>
        </authorList>
    </citation>
    <scope>NUCLEOTIDE SEQUENCE [LARGE SCALE GENOMIC DNA]</scope>
    <source>
        <strain evidence="3 4">RW6</strain>
    </source>
</reference>
<sequence length="143" mass="15421">MSDQQQSACFAKVDVTAVPESAAQVRHEFSDWLHSKVMLDSVKASDVLLAVNEALANAAEFAYLSSPQPGVMHLRADYDPTAAVLTVTVADQGIWRSAQPPTNNPARGRGIPLMRALSDHASIDSSPIGTQVRLQWDHISGSR</sequence>
<dbReference type="GO" id="GO:0004674">
    <property type="term" value="F:protein serine/threonine kinase activity"/>
    <property type="evidence" value="ECO:0007669"/>
    <property type="project" value="UniProtKB-KW"/>
</dbReference>
<dbReference type="CDD" id="cd16936">
    <property type="entry name" value="HATPase_RsbW-like"/>
    <property type="match status" value="1"/>
</dbReference>
<proteinExistence type="predicted"/>
<dbReference type="EMBL" id="MVHF01000068">
    <property type="protein sequence ID" value="ORA22524.1"/>
    <property type="molecule type" value="Genomic_DNA"/>
</dbReference>
<dbReference type="InterPro" id="IPR050267">
    <property type="entry name" value="Anti-sigma-factor_SerPK"/>
</dbReference>
<keyword evidence="1" id="KW-0808">Transferase</keyword>
<dbReference type="InterPro" id="IPR036890">
    <property type="entry name" value="HATPase_C_sf"/>
</dbReference>
<keyword evidence="1" id="KW-0723">Serine/threonine-protein kinase</keyword>
<evidence type="ECO:0000313" key="3">
    <source>
        <dbReference type="EMBL" id="ORA22524.1"/>
    </source>
</evidence>